<accession>A0ABQ8J313</accession>
<feature type="compositionally biased region" description="Low complexity" evidence="1">
    <location>
        <begin position="282"/>
        <end position="308"/>
    </location>
</feature>
<feature type="region of interest" description="Disordered" evidence="1">
    <location>
        <begin position="360"/>
        <end position="406"/>
    </location>
</feature>
<protein>
    <submittedName>
        <fullName evidence="2">Uncharacterized protein</fullName>
    </submittedName>
</protein>
<dbReference type="Proteomes" id="UP000887458">
    <property type="component" value="Unassembled WGS sequence"/>
</dbReference>
<gene>
    <name evidence="2" type="ORF">DERP_011688</name>
</gene>
<feature type="compositionally biased region" description="Polar residues" evidence="1">
    <location>
        <begin position="216"/>
        <end position="238"/>
    </location>
</feature>
<feature type="compositionally biased region" description="Low complexity" evidence="1">
    <location>
        <begin position="81"/>
        <end position="108"/>
    </location>
</feature>
<evidence type="ECO:0000313" key="2">
    <source>
        <dbReference type="EMBL" id="KAH9416959.1"/>
    </source>
</evidence>
<evidence type="ECO:0000313" key="3">
    <source>
        <dbReference type="Proteomes" id="UP000887458"/>
    </source>
</evidence>
<feature type="region of interest" description="Disordered" evidence="1">
    <location>
        <begin position="75"/>
        <end position="115"/>
    </location>
</feature>
<sequence>MYGPIESMNHIFKQKPNQLSPQLLSDKTIMMEATRRRASDLPINYAIAQEENQESQQNPTVSRSTSHSLLAQLSSSPYGWTTSGSSRSTSPTPPTMLSNSSLRRLPSNTVSGTNSRYVPQQSLQSLVKSFINKVSRGTQTDCDDNDDFDQLSIASLTSGFSAFENDFTRSRLKLFLNDSQFNDKSNNNIDEAEFVEELQKLRDQIDGRFKFGFESQPGSQSVSRQQSQPTSRPRSPVTTKIIEPLGLDLEKSKPVIETCDQSIETDRCCFEDKFTQADFGPSLSSIQQQQQTPSSSSFFSSFFSSSGQPEPAESFNVAIQTDLNLEHLCPLCKQDIQTLSINNHADMNNNSMEMTKSIDHGTQADMNSGDLSIDDDNDQKQTEGSNDNDTDKNEPPIAVKRKPRTTTATTNVVGVGSGHFYRGESSIKNNHNYVDLNGTSSSSRGNSVVIKSPIHHRSKDNDHVRPKCCNIS</sequence>
<feature type="region of interest" description="Disordered" evidence="1">
    <location>
        <begin position="281"/>
        <end position="312"/>
    </location>
</feature>
<name>A0ABQ8J313_DERPT</name>
<reference evidence="2 3" key="1">
    <citation type="journal article" date="2018" name="J. Allergy Clin. Immunol.">
        <title>High-quality assembly of Dermatophagoides pteronyssinus genome and transcriptome reveals a wide range of novel allergens.</title>
        <authorList>
            <person name="Liu X.Y."/>
            <person name="Yang K.Y."/>
            <person name="Wang M.Q."/>
            <person name="Kwok J.S."/>
            <person name="Zeng X."/>
            <person name="Yang Z."/>
            <person name="Xiao X.J."/>
            <person name="Lau C.P."/>
            <person name="Li Y."/>
            <person name="Huang Z.M."/>
            <person name="Ba J.G."/>
            <person name="Yim A.K."/>
            <person name="Ouyang C.Y."/>
            <person name="Ngai S.M."/>
            <person name="Chan T.F."/>
            <person name="Leung E.L."/>
            <person name="Liu L."/>
            <person name="Liu Z.G."/>
            <person name="Tsui S.K."/>
        </authorList>
    </citation>
    <scope>NUCLEOTIDE SEQUENCE [LARGE SCALE GENOMIC DNA]</scope>
    <source>
        <strain evidence="2">Derp</strain>
    </source>
</reference>
<evidence type="ECO:0000256" key="1">
    <source>
        <dbReference type="SAM" id="MobiDB-lite"/>
    </source>
</evidence>
<organism evidence="2 3">
    <name type="scientific">Dermatophagoides pteronyssinus</name>
    <name type="common">European house dust mite</name>
    <dbReference type="NCBI Taxonomy" id="6956"/>
    <lineage>
        <taxon>Eukaryota</taxon>
        <taxon>Metazoa</taxon>
        <taxon>Ecdysozoa</taxon>
        <taxon>Arthropoda</taxon>
        <taxon>Chelicerata</taxon>
        <taxon>Arachnida</taxon>
        <taxon>Acari</taxon>
        <taxon>Acariformes</taxon>
        <taxon>Sarcoptiformes</taxon>
        <taxon>Astigmata</taxon>
        <taxon>Psoroptidia</taxon>
        <taxon>Analgoidea</taxon>
        <taxon>Pyroglyphidae</taxon>
        <taxon>Dermatophagoidinae</taxon>
        <taxon>Dermatophagoides</taxon>
    </lineage>
</organism>
<proteinExistence type="predicted"/>
<keyword evidence="3" id="KW-1185">Reference proteome</keyword>
<dbReference type="EMBL" id="NJHN03000083">
    <property type="protein sequence ID" value="KAH9416959.1"/>
    <property type="molecule type" value="Genomic_DNA"/>
</dbReference>
<comment type="caution">
    <text evidence="2">The sequence shown here is derived from an EMBL/GenBank/DDBJ whole genome shotgun (WGS) entry which is preliminary data.</text>
</comment>
<reference evidence="2 3" key="2">
    <citation type="journal article" date="2022" name="Mol. Biol. Evol.">
        <title>Comparative Genomics Reveals Insights into the Divergent Evolution of Astigmatic Mites and Household Pest Adaptations.</title>
        <authorList>
            <person name="Xiong Q."/>
            <person name="Wan A.T."/>
            <person name="Liu X."/>
            <person name="Fung C.S."/>
            <person name="Xiao X."/>
            <person name="Malainual N."/>
            <person name="Hou J."/>
            <person name="Wang L."/>
            <person name="Wang M."/>
            <person name="Yang K.Y."/>
            <person name="Cui Y."/>
            <person name="Leung E.L."/>
            <person name="Nong W."/>
            <person name="Shin S.K."/>
            <person name="Au S.W."/>
            <person name="Jeong K.Y."/>
            <person name="Chew F.T."/>
            <person name="Hui J.H."/>
            <person name="Leung T.F."/>
            <person name="Tungtrongchitr A."/>
            <person name="Zhong N."/>
            <person name="Liu Z."/>
            <person name="Tsui S.K."/>
        </authorList>
    </citation>
    <scope>NUCLEOTIDE SEQUENCE [LARGE SCALE GENOMIC DNA]</scope>
    <source>
        <strain evidence="2">Derp</strain>
    </source>
</reference>
<feature type="region of interest" description="Disordered" evidence="1">
    <location>
        <begin position="213"/>
        <end position="240"/>
    </location>
</feature>